<dbReference type="Pfam" id="PF02204">
    <property type="entry name" value="VPS9"/>
    <property type="match status" value="1"/>
</dbReference>
<dbReference type="InterPro" id="IPR037191">
    <property type="entry name" value="VPS9_dom_sf"/>
</dbReference>
<keyword evidence="3" id="KW-1185">Reference proteome</keyword>
<dbReference type="EMBL" id="LUCM01002137">
    <property type="protein sequence ID" value="KAA0197784.1"/>
    <property type="molecule type" value="Genomic_DNA"/>
</dbReference>
<dbReference type="Gene3D" id="1.20.1050.80">
    <property type="entry name" value="VPS9 domain"/>
    <property type="match status" value="1"/>
</dbReference>
<dbReference type="SUPFAM" id="SSF109993">
    <property type="entry name" value="VPS9 domain"/>
    <property type="match status" value="1"/>
</dbReference>
<dbReference type="AlphaFoldDB" id="A0A8E0S4M5"/>
<dbReference type="SMART" id="SM00167">
    <property type="entry name" value="VPS9"/>
    <property type="match status" value="1"/>
</dbReference>
<evidence type="ECO:0000313" key="2">
    <source>
        <dbReference type="EMBL" id="KAA0197784.1"/>
    </source>
</evidence>
<feature type="domain" description="VPS9" evidence="1">
    <location>
        <begin position="1"/>
        <end position="87"/>
    </location>
</feature>
<dbReference type="GO" id="GO:0030139">
    <property type="term" value="C:endocytic vesicle"/>
    <property type="evidence" value="ECO:0007669"/>
    <property type="project" value="TreeGrafter"/>
</dbReference>
<dbReference type="PROSITE" id="PS51205">
    <property type="entry name" value="VPS9"/>
    <property type="match status" value="1"/>
</dbReference>
<dbReference type="PANTHER" id="PTHR23101:SF25">
    <property type="entry name" value="GTPASE-ACTIVATING PROTEIN AND VPS9 DOMAIN-CONTAINING PROTEIN 1"/>
    <property type="match status" value="1"/>
</dbReference>
<dbReference type="InterPro" id="IPR045046">
    <property type="entry name" value="Vps9-like"/>
</dbReference>
<dbReference type="GO" id="GO:0016192">
    <property type="term" value="P:vesicle-mediated transport"/>
    <property type="evidence" value="ECO:0007669"/>
    <property type="project" value="InterPro"/>
</dbReference>
<dbReference type="GO" id="GO:0005085">
    <property type="term" value="F:guanyl-nucleotide exchange factor activity"/>
    <property type="evidence" value="ECO:0007669"/>
    <property type="project" value="InterPro"/>
</dbReference>
<sequence length="90" mass="10156">MLHCLRRVMERIVATIRLACPQSVPNADDFLPVLIFTVLQVNPPRLLTNMAFVDLFIEPLNGEDQYVWCQFGSAVAEIRRLLSAAPLDSD</sequence>
<accession>A0A8E0S4M5</accession>
<dbReference type="GO" id="GO:0031267">
    <property type="term" value="F:small GTPase binding"/>
    <property type="evidence" value="ECO:0007669"/>
    <property type="project" value="TreeGrafter"/>
</dbReference>
<gene>
    <name evidence="2" type="ORF">FBUS_04612</name>
</gene>
<dbReference type="InterPro" id="IPR003123">
    <property type="entry name" value="VPS9"/>
</dbReference>
<evidence type="ECO:0000259" key="1">
    <source>
        <dbReference type="PROSITE" id="PS51205"/>
    </source>
</evidence>
<dbReference type="GO" id="GO:0005829">
    <property type="term" value="C:cytosol"/>
    <property type="evidence" value="ECO:0007669"/>
    <property type="project" value="TreeGrafter"/>
</dbReference>
<evidence type="ECO:0000313" key="3">
    <source>
        <dbReference type="Proteomes" id="UP000728185"/>
    </source>
</evidence>
<proteinExistence type="predicted"/>
<comment type="caution">
    <text evidence="2">The sequence shown here is derived from an EMBL/GenBank/DDBJ whole genome shotgun (WGS) entry which is preliminary data.</text>
</comment>
<name>A0A8E0S4M5_9TREM</name>
<dbReference type="OrthoDB" id="10264848at2759"/>
<organism evidence="2 3">
    <name type="scientific">Fasciolopsis buskii</name>
    <dbReference type="NCBI Taxonomy" id="27845"/>
    <lineage>
        <taxon>Eukaryota</taxon>
        <taxon>Metazoa</taxon>
        <taxon>Spiralia</taxon>
        <taxon>Lophotrochozoa</taxon>
        <taxon>Platyhelminthes</taxon>
        <taxon>Trematoda</taxon>
        <taxon>Digenea</taxon>
        <taxon>Plagiorchiida</taxon>
        <taxon>Echinostomata</taxon>
        <taxon>Echinostomatoidea</taxon>
        <taxon>Fasciolidae</taxon>
        <taxon>Fasciolopsis</taxon>
    </lineage>
</organism>
<dbReference type="Proteomes" id="UP000728185">
    <property type="component" value="Unassembled WGS sequence"/>
</dbReference>
<protein>
    <recommendedName>
        <fullName evidence="1">VPS9 domain-containing protein</fullName>
    </recommendedName>
</protein>
<reference evidence="2" key="1">
    <citation type="submission" date="2019-05" db="EMBL/GenBank/DDBJ databases">
        <title>Annotation for the trematode Fasciolopsis buski.</title>
        <authorList>
            <person name="Choi Y.-J."/>
        </authorList>
    </citation>
    <scope>NUCLEOTIDE SEQUENCE</scope>
    <source>
        <strain evidence="2">HT</strain>
        <tissue evidence="2">Whole worm</tissue>
    </source>
</reference>
<dbReference type="PANTHER" id="PTHR23101">
    <property type="entry name" value="RAB GDP/GTP EXCHANGE FACTOR"/>
    <property type="match status" value="1"/>
</dbReference>